<feature type="compositionally biased region" description="Polar residues" evidence="1">
    <location>
        <begin position="380"/>
        <end position="412"/>
    </location>
</feature>
<sequence>MARLRWRQAVPLLALLLALPLSTHAQLSGVPNLSTATQTTATSGETTAQTTQQTTARTTTQDGRSTDSTLALTNAPDLTTTSTSRQGLAAPTVTNTDAAIHLTGIPTIAGAGIPTLVIPWTAGAPFMQQSSLPQGTFFIAVGATLAFLGACVILWRLMVAWSVNRSVKRTAMLASMGGPSEKGGRTTSSYWGGSSGGGYNRMASSAGPGGKGGYYKDSAYESTVSLDNLTSAGKPMKPHFRDSAIERSSTGTGAPPGNLFFSPTAQAVSQRDSTQNLNRNSSYMPSGYYASPSAQAAGGNSNIAIGGNLAPGSYGNTNRYSATSGPSPPASPGLPPQTRSSYRQSASRDSMGLRAQSRDGLRAQSRDGLRAPSSRDGLGSNRNSAYLYAQPSSSSLMVGGQSVSDLTTAPNSRAPSAYLEELFDNHGSGPRERFQ</sequence>
<dbReference type="AlphaFoldDB" id="A0AAJ0DFR2"/>
<dbReference type="Proteomes" id="UP001271007">
    <property type="component" value="Unassembled WGS sequence"/>
</dbReference>
<feature type="compositionally biased region" description="Polar residues" evidence="1">
    <location>
        <begin position="337"/>
        <end position="348"/>
    </location>
</feature>
<feature type="compositionally biased region" description="Polar residues" evidence="1">
    <location>
        <begin position="62"/>
        <end position="90"/>
    </location>
</feature>
<dbReference type="EMBL" id="JAWDJX010000017">
    <property type="protein sequence ID" value="KAK3053197.1"/>
    <property type="molecule type" value="Genomic_DNA"/>
</dbReference>
<evidence type="ECO:0000256" key="2">
    <source>
        <dbReference type="SAM" id="Phobius"/>
    </source>
</evidence>
<keyword evidence="2" id="KW-0472">Membrane</keyword>
<feature type="region of interest" description="Disordered" evidence="1">
    <location>
        <begin position="36"/>
        <end position="90"/>
    </location>
</feature>
<feature type="compositionally biased region" description="Pro residues" evidence="1">
    <location>
        <begin position="326"/>
        <end position="335"/>
    </location>
</feature>
<feature type="compositionally biased region" description="Basic and acidic residues" evidence="1">
    <location>
        <begin position="356"/>
        <end position="369"/>
    </location>
</feature>
<reference evidence="4" key="1">
    <citation type="submission" date="2023-04" db="EMBL/GenBank/DDBJ databases">
        <title>Black Yeasts Isolated from many extreme environments.</title>
        <authorList>
            <person name="Coleine C."/>
            <person name="Stajich J.E."/>
            <person name="Selbmann L."/>
        </authorList>
    </citation>
    <scope>NUCLEOTIDE SEQUENCE</scope>
    <source>
        <strain evidence="4">CCFEE 5312</strain>
    </source>
</reference>
<keyword evidence="2" id="KW-1133">Transmembrane helix</keyword>
<evidence type="ECO:0000313" key="4">
    <source>
        <dbReference type="EMBL" id="KAK3053197.1"/>
    </source>
</evidence>
<dbReference type="InterPro" id="IPR051009">
    <property type="entry name" value="PRM"/>
</dbReference>
<gene>
    <name evidence="4" type="ORF">LTR09_005823</name>
</gene>
<evidence type="ECO:0000256" key="3">
    <source>
        <dbReference type="SAM" id="SignalP"/>
    </source>
</evidence>
<organism evidence="4 5">
    <name type="scientific">Extremus antarcticus</name>
    <dbReference type="NCBI Taxonomy" id="702011"/>
    <lineage>
        <taxon>Eukaryota</taxon>
        <taxon>Fungi</taxon>
        <taxon>Dikarya</taxon>
        <taxon>Ascomycota</taxon>
        <taxon>Pezizomycotina</taxon>
        <taxon>Dothideomycetes</taxon>
        <taxon>Dothideomycetidae</taxon>
        <taxon>Mycosphaerellales</taxon>
        <taxon>Extremaceae</taxon>
        <taxon>Extremus</taxon>
    </lineage>
</organism>
<feature type="compositionally biased region" description="Low complexity" evidence="1">
    <location>
        <begin position="36"/>
        <end position="61"/>
    </location>
</feature>
<dbReference type="PANTHER" id="PTHR36089:SF1">
    <property type="entry name" value="CHITIN SYNTHASE 3 COMPLEX PROTEIN CSI2-RELATED"/>
    <property type="match status" value="1"/>
</dbReference>
<evidence type="ECO:0000313" key="5">
    <source>
        <dbReference type="Proteomes" id="UP001271007"/>
    </source>
</evidence>
<feature type="transmembrane region" description="Helical" evidence="2">
    <location>
        <begin position="137"/>
        <end position="159"/>
    </location>
</feature>
<evidence type="ECO:0000256" key="1">
    <source>
        <dbReference type="SAM" id="MobiDB-lite"/>
    </source>
</evidence>
<feature type="region of interest" description="Disordered" evidence="1">
    <location>
        <begin position="246"/>
        <end position="281"/>
    </location>
</feature>
<protein>
    <submittedName>
        <fullName evidence="4">Uncharacterized protein</fullName>
    </submittedName>
</protein>
<dbReference type="GO" id="GO:0000324">
    <property type="term" value="C:fungal-type vacuole"/>
    <property type="evidence" value="ECO:0007669"/>
    <property type="project" value="TreeGrafter"/>
</dbReference>
<name>A0AAJ0DFR2_9PEZI</name>
<dbReference type="PANTHER" id="PTHR36089">
    <property type="entry name" value="CHITIN SYNTHASE 3 COMPLEX PROTEIN CSI2-RELATED"/>
    <property type="match status" value="1"/>
</dbReference>
<feature type="region of interest" description="Disordered" evidence="1">
    <location>
        <begin position="316"/>
        <end position="412"/>
    </location>
</feature>
<accession>A0AAJ0DFR2</accession>
<keyword evidence="2" id="KW-0812">Transmembrane</keyword>
<feature type="compositionally biased region" description="Polar residues" evidence="1">
    <location>
        <begin position="261"/>
        <end position="281"/>
    </location>
</feature>
<keyword evidence="3" id="KW-0732">Signal</keyword>
<comment type="caution">
    <text evidence="4">The sequence shown here is derived from an EMBL/GenBank/DDBJ whole genome shotgun (WGS) entry which is preliminary data.</text>
</comment>
<feature type="chain" id="PRO_5042496888" evidence="3">
    <location>
        <begin position="26"/>
        <end position="435"/>
    </location>
</feature>
<keyword evidence="5" id="KW-1185">Reference proteome</keyword>
<feature type="signal peptide" evidence="3">
    <location>
        <begin position="1"/>
        <end position="25"/>
    </location>
</feature>
<proteinExistence type="predicted"/>